<evidence type="ECO:0000256" key="3">
    <source>
        <dbReference type="ARBA" id="ARBA00011887"/>
    </source>
</evidence>
<evidence type="ECO:0000313" key="13">
    <source>
        <dbReference type="Proteomes" id="UP000472580"/>
    </source>
</evidence>
<protein>
    <recommendedName>
        <fullName evidence="3">nitrite reductase (cytochrome; ammonia-forming)</fullName>
        <ecNumber evidence="3">1.7.2.2</ecNumber>
    </recommendedName>
</protein>
<feature type="chain" id="PRO_5026647741" description="nitrite reductase (cytochrome; ammonia-forming)" evidence="11">
    <location>
        <begin position="24"/>
        <end position="559"/>
    </location>
</feature>
<dbReference type="PANTHER" id="PTHR30633:SF0">
    <property type="entry name" value="CYTOCHROME C-552"/>
    <property type="match status" value="1"/>
</dbReference>
<organism evidence="12 13">
    <name type="scientific">Parasutterella muris</name>
    <dbReference type="NCBI Taxonomy" id="2565572"/>
    <lineage>
        <taxon>Bacteria</taxon>
        <taxon>Pseudomonadati</taxon>
        <taxon>Pseudomonadota</taxon>
        <taxon>Betaproteobacteria</taxon>
        <taxon>Burkholderiales</taxon>
        <taxon>Sutterellaceae</taxon>
        <taxon>Parasutterella</taxon>
    </lineage>
</organism>
<dbReference type="GO" id="GO:0019645">
    <property type="term" value="P:anaerobic electron transport chain"/>
    <property type="evidence" value="ECO:0007669"/>
    <property type="project" value="TreeGrafter"/>
</dbReference>
<dbReference type="AlphaFoldDB" id="A0A6L6YK17"/>
<evidence type="ECO:0000256" key="7">
    <source>
        <dbReference type="ARBA" id="ARBA00022837"/>
    </source>
</evidence>
<reference evidence="12 13" key="1">
    <citation type="submission" date="2019-12" db="EMBL/GenBank/DDBJ databases">
        <title>Microbes associate with the intestines of laboratory mice.</title>
        <authorList>
            <person name="Navarre W."/>
            <person name="Wong E."/>
        </authorList>
    </citation>
    <scope>NUCLEOTIDE SEQUENCE [LARGE SCALE GENOMIC DNA]</scope>
    <source>
        <strain evidence="12 13">NM82_D38</strain>
    </source>
</reference>
<keyword evidence="4" id="KW-0349">Heme</keyword>
<dbReference type="GO" id="GO:0046872">
    <property type="term" value="F:metal ion binding"/>
    <property type="evidence" value="ECO:0007669"/>
    <property type="project" value="UniProtKB-KW"/>
</dbReference>
<keyword evidence="13" id="KW-1185">Reference proteome</keyword>
<comment type="catalytic activity">
    <reaction evidence="10">
        <text>6 Fe(III)-[cytochrome c] + NH4(+) + 2 H2O = 6 Fe(II)-[cytochrome c] + nitrite + 8 H(+)</text>
        <dbReference type="Rhea" id="RHEA:13089"/>
        <dbReference type="Rhea" id="RHEA-COMP:10350"/>
        <dbReference type="Rhea" id="RHEA-COMP:14399"/>
        <dbReference type="ChEBI" id="CHEBI:15377"/>
        <dbReference type="ChEBI" id="CHEBI:15378"/>
        <dbReference type="ChEBI" id="CHEBI:16301"/>
        <dbReference type="ChEBI" id="CHEBI:28938"/>
        <dbReference type="ChEBI" id="CHEBI:29033"/>
        <dbReference type="ChEBI" id="CHEBI:29034"/>
        <dbReference type="EC" id="1.7.2.2"/>
    </reaction>
</comment>
<feature type="signal peptide" evidence="11">
    <location>
        <begin position="1"/>
        <end position="23"/>
    </location>
</feature>
<dbReference type="InterPro" id="IPR036280">
    <property type="entry name" value="Multihaem_cyt_sf"/>
</dbReference>
<evidence type="ECO:0000313" key="12">
    <source>
        <dbReference type="EMBL" id="MVX57222.1"/>
    </source>
</evidence>
<dbReference type="OrthoDB" id="9814800at2"/>
<keyword evidence="9" id="KW-0408">Iron</keyword>
<evidence type="ECO:0000256" key="8">
    <source>
        <dbReference type="ARBA" id="ARBA00023002"/>
    </source>
</evidence>
<dbReference type="EMBL" id="WSRP01000025">
    <property type="protein sequence ID" value="MVX57222.1"/>
    <property type="molecule type" value="Genomic_DNA"/>
</dbReference>
<dbReference type="GO" id="GO:0042279">
    <property type="term" value="F:nitrite reductase (cytochrome, ammonia-forming) activity"/>
    <property type="evidence" value="ECO:0007669"/>
    <property type="project" value="UniProtKB-EC"/>
</dbReference>
<dbReference type="EC" id="1.7.2.2" evidence="3"/>
<gene>
    <name evidence="12" type="ORF">E5987_08400</name>
</gene>
<evidence type="ECO:0000256" key="6">
    <source>
        <dbReference type="ARBA" id="ARBA00022729"/>
    </source>
</evidence>
<dbReference type="Gene3D" id="1.10.1130.10">
    <property type="entry name" value="Flavocytochrome C3, Chain A"/>
    <property type="match status" value="1"/>
</dbReference>
<evidence type="ECO:0000256" key="2">
    <source>
        <dbReference type="ARBA" id="ARBA00009288"/>
    </source>
</evidence>
<evidence type="ECO:0000256" key="1">
    <source>
        <dbReference type="ARBA" id="ARBA00004196"/>
    </source>
</evidence>
<evidence type="ECO:0000256" key="4">
    <source>
        <dbReference type="ARBA" id="ARBA00022617"/>
    </source>
</evidence>
<evidence type="ECO:0000256" key="9">
    <source>
        <dbReference type="ARBA" id="ARBA00023004"/>
    </source>
</evidence>
<dbReference type="Pfam" id="PF02335">
    <property type="entry name" value="Cytochrom_C552"/>
    <property type="match status" value="1"/>
</dbReference>
<dbReference type="GO" id="GO:0020037">
    <property type="term" value="F:heme binding"/>
    <property type="evidence" value="ECO:0007669"/>
    <property type="project" value="TreeGrafter"/>
</dbReference>
<comment type="caution">
    <text evidence="12">The sequence shown here is derived from an EMBL/GenBank/DDBJ whole genome shotgun (WGS) entry which is preliminary data.</text>
</comment>
<dbReference type="Gene3D" id="1.10.287.3080">
    <property type="match status" value="1"/>
</dbReference>
<accession>A0A6L6YK17</accession>
<keyword evidence="7" id="KW-0106">Calcium</keyword>
<evidence type="ECO:0000256" key="10">
    <source>
        <dbReference type="ARBA" id="ARBA00049131"/>
    </source>
</evidence>
<evidence type="ECO:0000256" key="11">
    <source>
        <dbReference type="SAM" id="SignalP"/>
    </source>
</evidence>
<dbReference type="PANTHER" id="PTHR30633">
    <property type="entry name" value="CYTOCHROME C-552 RESPIRATORY NITRITE REDUCTASE"/>
    <property type="match status" value="1"/>
</dbReference>
<dbReference type="Proteomes" id="UP000472580">
    <property type="component" value="Unassembled WGS sequence"/>
</dbReference>
<dbReference type="InterPro" id="IPR003321">
    <property type="entry name" value="Cyt_c552"/>
</dbReference>
<comment type="subcellular location">
    <subcellularLocation>
        <location evidence="1">Cell envelope</location>
    </subcellularLocation>
</comment>
<keyword evidence="5" id="KW-0479">Metal-binding</keyword>
<proteinExistence type="inferred from homology"/>
<dbReference type="GO" id="GO:0030288">
    <property type="term" value="C:outer membrane-bounded periplasmic space"/>
    <property type="evidence" value="ECO:0007669"/>
    <property type="project" value="TreeGrafter"/>
</dbReference>
<name>A0A6L6YK17_9BURK</name>
<dbReference type="RefSeq" id="WP_160335648.1">
    <property type="nucleotide sequence ID" value="NZ_WSRP01000025.1"/>
</dbReference>
<keyword evidence="8" id="KW-0560">Oxidoreductase</keyword>
<evidence type="ECO:0000256" key="5">
    <source>
        <dbReference type="ARBA" id="ARBA00022723"/>
    </source>
</evidence>
<keyword evidence="6 11" id="KW-0732">Signal</keyword>
<dbReference type="SUPFAM" id="SSF48695">
    <property type="entry name" value="Multiheme cytochromes"/>
    <property type="match status" value="2"/>
</dbReference>
<comment type="similarity">
    <text evidence="2">Belongs to the cytochrome c-552 family.</text>
</comment>
<sequence>MKTAKIPSLLLLSLSLFSLSAVAADTLPAKDPVNTNQCFGCHASAIKTLSTRGAHKNVNCVACHDIPKEHMSAPSKENRPTTHFEYAACGQCHTEQHKDIMDPKYHYEWALKNTPPTYAQFRELTGDNSFRDVQFRLPRFHSSIVTDLANVRSDGRYQYKKYTDLSKPGAPLWEALTDTRPEEGDKIKPSKTLSLTWRPQKGREIMGRSDCLKCKTNDNMLDYAYLGKRDPKAPLAFDDPDHKVLKTVNNSFNCITCHDPHSAEPRIVFDHLIEAMSHKDFKDSNYQKNVGKTGYPKIEVIEMGVRGYPRKIAILDKANSNYMCGQCHQGHNRSETFYKDSDGSLAHEKNAIDRNGWSVGTYFAGNPLERWNLVRGLGLYNGIDKATGVKTVSTDHYHMETVVASKHGQAGVGCTDCHFAKKENGTLEHQPSLPTLKYKNTCARSDCHGNPNGDNWSEGQAAYMVATIQQRYRIHKERLERYGLAARDLLIKAKVGEVKIPDDQYKKLQDAYSLYLHTTGFYFSDYSKGVHDPSGFEETSSYVIKNLRTATAEAQKAVK</sequence>